<gene>
    <name evidence="1" type="ORF">ACFR9U_19515</name>
</gene>
<evidence type="ECO:0000313" key="2">
    <source>
        <dbReference type="Proteomes" id="UP001597119"/>
    </source>
</evidence>
<organism evidence="1 2">
    <name type="scientific">Halorientalis brevis</name>
    <dbReference type="NCBI Taxonomy" id="1126241"/>
    <lineage>
        <taxon>Archaea</taxon>
        <taxon>Methanobacteriati</taxon>
        <taxon>Methanobacteriota</taxon>
        <taxon>Stenosarchaea group</taxon>
        <taxon>Halobacteria</taxon>
        <taxon>Halobacteriales</taxon>
        <taxon>Haloarculaceae</taxon>
        <taxon>Halorientalis</taxon>
    </lineage>
</organism>
<reference evidence="1 2" key="1">
    <citation type="journal article" date="2019" name="Int. J. Syst. Evol. Microbiol.">
        <title>The Global Catalogue of Microorganisms (GCM) 10K type strain sequencing project: providing services to taxonomists for standard genome sequencing and annotation.</title>
        <authorList>
            <consortium name="The Broad Institute Genomics Platform"/>
            <consortium name="The Broad Institute Genome Sequencing Center for Infectious Disease"/>
            <person name="Wu L."/>
            <person name="Ma J."/>
        </authorList>
    </citation>
    <scope>NUCLEOTIDE SEQUENCE [LARGE SCALE GENOMIC DNA]</scope>
    <source>
        <strain evidence="1 2">CGMCC 1.12125</strain>
    </source>
</reference>
<protein>
    <submittedName>
        <fullName evidence="1">Uncharacterized protein</fullName>
    </submittedName>
</protein>
<dbReference type="Proteomes" id="UP001597119">
    <property type="component" value="Unassembled WGS sequence"/>
</dbReference>
<dbReference type="RefSeq" id="WP_247378820.1">
    <property type="nucleotide sequence ID" value="NZ_JALLGV010000005.1"/>
</dbReference>
<evidence type="ECO:0000313" key="1">
    <source>
        <dbReference type="EMBL" id="MFD1589173.1"/>
    </source>
</evidence>
<accession>A0ABD6CH51</accession>
<dbReference type="AlphaFoldDB" id="A0ABD6CH51"/>
<keyword evidence="2" id="KW-1185">Reference proteome</keyword>
<comment type="caution">
    <text evidence="1">The sequence shown here is derived from an EMBL/GenBank/DDBJ whole genome shotgun (WGS) entry which is preliminary data.</text>
</comment>
<name>A0ABD6CH51_9EURY</name>
<proteinExistence type="predicted"/>
<sequence>MEVVVTVSGAATVATKVVSDDQVRLTLIDDRHPDKPTWSHWFVPKHLTVEQDQLTVARSRGGRLWPDDLDDQSPSNVEGMAAVLTWRDTTYSGRVSTANASVAVIYRD</sequence>
<dbReference type="EMBL" id="JBHUDJ010000014">
    <property type="protein sequence ID" value="MFD1589173.1"/>
    <property type="molecule type" value="Genomic_DNA"/>
</dbReference>